<proteinExistence type="predicted"/>
<accession>A0A848GZ46</accession>
<sequence length="249" mass="26107">MLDQGHDQAAGLRRMLQQRPVNLLPLAVVRGQSTGWIAQLAGGLQELGRNPVVVDAARGAAASAFGLRPRGDLMDMLEGRESFDNVAHRTREGVHVLRGDRGVEAFAASGEPPERLLAGFAALSHGFDDVLLAMPATEMACMAAPADHAPVLAIESAGNGLMDSYSALKELARSFGYRRFLCVVVGGHDAAAARGAFERIAATASRFVDVAADWAGWLPPATSARARHEAACAAQALVGYPPAPTVAFS</sequence>
<dbReference type="RefSeq" id="WP_169417634.1">
    <property type="nucleotide sequence ID" value="NZ_JABBFX010000001.1"/>
</dbReference>
<reference evidence="1 2" key="1">
    <citation type="submission" date="2020-04" db="EMBL/GenBank/DDBJ databases">
        <title>Ramlibacter sp. G-1-2-2 isolated from soil.</title>
        <authorList>
            <person name="Dahal R.H."/>
        </authorList>
    </citation>
    <scope>NUCLEOTIDE SEQUENCE [LARGE SCALE GENOMIC DNA]</scope>
    <source>
        <strain evidence="1 2">G-1-2-2</strain>
    </source>
</reference>
<dbReference type="SUPFAM" id="SSF52540">
    <property type="entry name" value="P-loop containing nucleoside triphosphate hydrolases"/>
    <property type="match status" value="1"/>
</dbReference>
<evidence type="ECO:0000313" key="1">
    <source>
        <dbReference type="EMBL" id="NML43427.1"/>
    </source>
</evidence>
<name>A0A848GZ46_9BURK</name>
<dbReference type="InterPro" id="IPR027417">
    <property type="entry name" value="P-loop_NTPase"/>
</dbReference>
<dbReference type="Gene3D" id="3.40.50.300">
    <property type="entry name" value="P-loop containing nucleotide triphosphate hydrolases"/>
    <property type="match status" value="1"/>
</dbReference>
<dbReference type="AlphaFoldDB" id="A0A848GZ46"/>
<dbReference type="EMBL" id="JABBFX010000001">
    <property type="protein sequence ID" value="NML43427.1"/>
    <property type="molecule type" value="Genomic_DNA"/>
</dbReference>
<evidence type="ECO:0000313" key="2">
    <source>
        <dbReference type="Proteomes" id="UP000541185"/>
    </source>
</evidence>
<comment type="caution">
    <text evidence="1">The sequence shown here is derived from an EMBL/GenBank/DDBJ whole genome shotgun (WGS) entry which is preliminary data.</text>
</comment>
<organism evidence="1 2">
    <name type="scientific">Ramlibacter agri</name>
    <dbReference type="NCBI Taxonomy" id="2728837"/>
    <lineage>
        <taxon>Bacteria</taxon>
        <taxon>Pseudomonadati</taxon>
        <taxon>Pseudomonadota</taxon>
        <taxon>Betaproteobacteria</taxon>
        <taxon>Burkholderiales</taxon>
        <taxon>Comamonadaceae</taxon>
        <taxon>Ramlibacter</taxon>
    </lineage>
</organism>
<keyword evidence="2" id="KW-1185">Reference proteome</keyword>
<dbReference type="Proteomes" id="UP000541185">
    <property type="component" value="Unassembled WGS sequence"/>
</dbReference>
<protein>
    <submittedName>
        <fullName evidence="1">MinD/ParA family protein</fullName>
    </submittedName>
</protein>
<gene>
    <name evidence="1" type="ORF">HHL11_06660</name>
</gene>